<sequence length="236" mass="26764">MANDMKLEYGSVAKARGTDLYAQYSKLGRIIQSERRFLRQLARKKIREQFFATIDTIEIERQLLGSPTTDDLEIKDGGVQFTFAERSLLASNLFRPLGCGKDAQNEIYNHQLQVISDWAALCSLQGVPCKRRASSYGLIAPKMEVDDPTDADADVFPIVCPATQCLFCLGNNQLAYDTRTYSFSRTDHLQRHVRDTHLRYLAADAKFLCPHPACLERVQGVMHFKTLTALIHKVYL</sequence>
<evidence type="ECO:0008006" key="2">
    <source>
        <dbReference type="Google" id="ProtNLM"/>
    </source>
</evidence>
<dbReference type="OrthoDB" id="5400098at2759"/>
<dbReference type="AlphaFoldDB" id="A0A0J9ENX6"/>
<dbReference type="PANTHER" id="PTHR37535:SF4">
    <property type="entry name" value="FLUG DOMAIN-CONTAINING PROTEIN"/>
    <property type="match status" value="1"/>
</dbReference>
<name>A0A0J9ENX6_AJEDA</name>
<dbReference type="Pfam" id="PF11917">
    <property type="entry name" value="DUF3435"/>
    <property type="match status" value="1"/>
</dbReference>
<proteinExistence type="predicted"/>
<dbReference type="PANTHER" id="PTHR37535">
    <property type="entry name" value="FLUG DOMAIN PROTEIN"/>
    <property type="match status" value="1"/>
</dbReference>
<gene>
    <name evidence="1" type="ORF">BDDG_12296</name>
</gene>
<dbReference type="InterPro" id="IPR021842">
    <property type="entry name" value="DUF3435"/>
</dbReference>
<dbReference type="EMBL" id="GG749432">
    <property type="protein sequence ID" value="KMW67751.1"/>
    <property type="molecule type" value="Genomic_DNA"/>
</dbReference>
<dbReference type="Proteomes" id="UP000007802">
    <property type="component" value="Unassembled WGS sequence"/>
</dbReference>
<protein>
    <recommendedName>
        <fullName evidence="2">FluG domain-containing protein</fullName>
    </recommendedName>
</protein>
<reference evidence="1" key="1">
    <citation type="submission" date="2010-03" db="EMBL/GenBank/DDBJ databases">
        <title>Annotation of Blastomyces dermatitidis strain ATCC 18188.</title>
        <authorList>
            <consortium name="The Broad Institute Genome Sequencing Platform"/>
            <consortium name="Broad Institute Genome Sequencing Center for Infectious Disease."/>
            <person name="Cuomo C."/>
            <person name="Klein B."/>
            <person name="Sullivan T."/>
            <person name="Heitman J."/>
            <person name="Young S."/>
            <person name="Zeng Q."/>
            <person name="Gargeya S."/>
            <person name="Alvarado L."/>
            <person name="Berlin A.M."/>
            <person name="Chapman S.B."/>
            <person name="Chen Z."/>
            <person name="Freedman E."/>
            <person name="Gellesch M."/>
            <person name="Goldberg J."/>
            <person name="Griggs A."/>
            <person name="Gujja S."/>
            <person name="Heilman E."/>
            <person name="Heiman D."/>
            <person name="Howarth C."/>
            <person name="Mehta T."/>
            <person name="Neiman D."/>
            <person name="Pearson M."/>
            <person name="Roberts A."/>
            <person name="Saif S."/>
            <person name="Shea T."/>
            <person name="Shenoy N."/>
            <person name="Sisk P."/>
            <person name="Stolte C."/>
            <person name="Sykes S."/>
            <person name="White J."/>
            <person name="Yandava C."/>
            <person name="Haas B."/>
            <person name="Nusbaum C."/>
            <person name="Birren B."/>
        </authorList>
    </citation>
    <scope>NUCLEOTIDE SEQUENCE</scope>
    <source>
        <strain evidence="1">ATCC 18188</strain>
    </source>
</reference>
<organism evidence="1">
    <name type="scientific">Ajellomyces dermatitidis (strain ATCC 18188 / CBS 674.68)</name>
    <name type="common">Blastomyces dermatitidis</name>
    <dbReference type="NCBI Taxonomy" id="653446"/>
    <lineage>
        <taxon>Eukaryota</taxon>
        <taxon>Fungi</taxon>
        <taxon>Dikarya</taxon>
        <taxon>Ascomycota</taxon>
        <taxon>Pezizomycotina</taxon>
        <taxon>Eurotiomycetes</taxon>
        <taxon>Eurotiomycetidae</taxon>
        <taxon>Onygenales</taxon>
        <taxon>Ajellomycetaceae</taxon>
        <taxon>Blastomyces</taxon>
    </lineage>
</organism>
<evidence type="ECO:0000313" key="1">
    <source>
        <dbReference type="EMBL" id="KMW67751.1"/>
    </source>
</evidence>
<accession>A0A0J9ENX6</accession>